<dbReference type="Proteomes" id="UP000298416">
    <property type="component" value="Unassembled WGS sequence"/>
</dbReference>
<keyword evidence="3" id="KW-1185">Reference proteome</keyword>
<sequence>MSGHDQSGSHWGMPSDFNPVDSAIGPSRRLSGGVGYKESLGPQRIHDISDGTDSPELRQNQIPDPVNTKLDRLLAGFSKLESRIDTTERRITSLQPFHKPDPVHPYTSHEFDADDSDPSHRTGQPNRDPRAFSHSDGNRHQRSGFSTRFPDNPVPRLPHDHGYSSGARYRSDRFQRPPNSITGQAPDFAGEQLRTRSSFGHTCGFIAAVFRVSETLLDFTGFSSAYSPAIGFFG</sequence>
<reference evidence="2" key="2">
    <citation type="submission" date="2020-08" db="EMBL/GenBank/DDBJ databases">
        <title>Plant Genome Project.</title>
        <authorList>
            <person name="Zhang R.-G."/>
        </authorList>
    </citation>
    <scope>NUCLEOTIDE SEQUENCE</scope>
    <source>
        <strain evidence="2">Huo1</strain>
        <tissue evidence="2">Leaf</tissue>
    </source>
</reference>
<accession>A0A8X8XL36</accession>
<dbReference type="AlphaFoldDB" id="A0A8X8XL36"/>
<feature type="compositionally biased region" description="Basic and acidic residues" evidence="1">
    <location>
        <begin position="98"/>
        <end position="111"/>
    </location>
</feature>
<evidence type="ECO:0000313" key="3">
    <source>
        <dbReference type="Proteomes" id="UP000298416"/>
    </source>
</evidence>
<dbReference type="EMBL" id="PNBA02000008">
    <property type="protein sequence ID" value="KAG6415688.1"/>
    <property type="molecule type" value="Genomic_DNA"/>
</dbReference>
<reference evidence="2" key="1">
    <citation type="submission" date="2018-01" db="EMBL/GenBank/DDBJ databases">
        <authorList>
            <person name="Mao J.F."/>
        </authorList>
    </citation>
    <scope>NUCLEOTIDE SEQUENCE</scope>
    <source>
        <strain evidence="2">Huo1</strain>
        <tissue evidence="2">Leaf</tissue>
    </source>
</reference>
<feature type="region of interest" description="Disordered" evidence="1">
    <location>
        <begin position="1"/>
        <end position="65"/>
    </location>
</feature>
<organism evidence="2">
    <name type="scientific">Salvia splendens</name>
    <name type="common">Scarlet sage</name>
    <dbReference type="NCBI Taxonomy" id="180675"/>
    <lineage>
        <taxon>Eukaryota</taxon>
        <taxon>Viridiplantae</taxon>
        <taxon>Streptophyta</taxon>
        <taxon>Embryophyta</taxon>
        <taxon>Tracheophyta</taxon>
        <taxon>Spermatophyta</taxon>
        <taxon>Magnoliopsida</taxon>
        <taxon>eudicotyledons</taxon>
        <taxon>Gunneridae</taxon>
        <taxon>Pentapetalae</taxon>
        <taxon>asterids</taxon>
        <taxon>lamiids</taxon>
        <taxon>Lamiales</taxon>
        <taxon>Lamiaceae</taxon>
        <taxon>Nepetoideae</taxon>
        <taxon>Mentheae</taxon>
        <taxon>Salviinae</taxon>
        <taxon>Salvia</taxon>
        <taxon>Salvia subgen. Calosphace</taxon>
        <taxon>core Calosphace</taxon>
    </lineage>
</organism>
<gene>
    <name evidence="2" type="ORF">SASPL_123102</name>
</gene>
<feature type="compositionally biased region" description="Basic and acidic residues" evidence="1">
    <location>
        <begin position="127"/>
        <end position="139"/>
    </location>
</feature>
<comment type="caution">
    <text evidence="2">The sequence shown here is derived from an EMBL/GenBank/DDBJ whole genome shotgun (WGS) entry which is preliminary data.</text>
</comment>
<protein>
    <submittedName>
        <fullName evidence="2">Uncharacterized protein</fullName>
    </submittedName>
</protein>
<proteinExistence type="predicted"/>
<name>A0A8X8XL36_SALSN</name>
<evidence type="ECO:0000313" key="2">
    <source>
        <dbReference type="EMBL" id="KAG6415688.1"/>
    </source>
</evidence>
<feature type="region of interest" description="Disordered" evidence="1">
    <location>
        <begin position="91"/>
        <end position="186"/>
    </location>
</feature>
<evidence type="ECO:0000256" key="1">
    <source>
        <dbReference type="SAM" id="MobiDB-lite"/>
    </source>
</evidence>